<dbReference type="Proteomes" id="UP000294847">
    <property type="component" value="Chromosome 5"/>
</dbReference>
<name>A0A4P7NLU4_PYROR</name>
<evidence type="ECO:0000313" key="2">
    <source>
        <dbReference type="Proteomes" id="UP000294847"/>
    </source>
</evidence>
<dbReference type="AlphaFoldDB" id="A0A4P7NLU4"/>
<feature type="non-terminal residue" evidence="1">
    <location>
        <position position="1"/>
    </location>
</feature>
<accession>A0A4P7NLU4</accession>
<sequence>VLNALSKCGAAGGQFGLLAGGQSLLAMGRIRTKHIVLWVGFWSSCIELKTEPNAAQRSTDTYSLHSNYSTPRELYLDRIREPPIGPKRPDSRCGVYQEMHRCILA</sequence>
<gene>
    <name evidence="1" type="ORF">PoMZ_11959</name>
</gene>
<organism evidence="1 2">
    <name type="scientific">Pyricularia oryzae</name>
    <name type="common">Rice blast fungus</name>
    <name type="synonym">Magnaporthe oryzae</name>
    <dbReference type="NCBI Taxonomy" id="318829"/>
    <lineage>
        <taxon>Eukaryota</taxon>
        <taxon>Fungi</taxon>
        <taxon>Dikarya</taxon>
        <taxon>Ascomycota</taxon>
        <taxon>Pezizomycotina</taxon>
        <taxon>Sordariomycetes</taxon>
        <taxon>Sordariomycetidae</taxon>
        <taxon>Magnaporthales</taxon>
        <taxon>Pyriculariaceae</taxon>
        <taxon>Pyricularia</taxon>
    </lineage>
</organism>
<evidence type="ECO:0000313" key="1">
    <source>
        <dbReference type="EMBL" id="QBZ63066.1"/>
    </source>
</evidence>
<protein>
    <submittedName>
        <fullName evidence="1">Uncharacterized protein</fullName>
    </submittedName>
</protein>
<reference evidence="1 2" key="1">
    <citation type="journal article" date="2019" name="Mol. Biol. Evol.">
        <title>Blast fungal genomes show frequent chromosomal changes, gene gains and losses, and effector gene turnover.</title>
        <authorList>
            <person name="Gomez Luciano L.B."/>
            <person name="Jason Tsai I."/>
            <person name="Chuma I."/>
            <person name="Tosa Y."/>
            <person name="Chen Y.H."/>
            <person name="Li J.Y."/>
            <person name="Li M.Y."/>
            <person name="Jade Lu M.Y."/>
            <person name="Nakayashiki H."/>
            <person name="Li W.H."/>
        </authorList>
    </citation>
    <scope>NUCLEOTIDE SEQUENCE [LARGE SCALE GENOMIC DNA]</scope>
    <source>
        <strain evidence="1">MZ5-1-6</strain>
    </source>
</reference>
<dbReference type="EMBL" id="CP034208">
    <property type="protein sequence ID" value="QBZ63066.1"/>
    <property type="molecule type" value="Genomic_DNA"/>
</dbReference>
<proteinExistence type="predicted"/>